<proteinExistence type="predicted"/>
<dbReference type="EMBL" id="JABVEC010000016">
    <property type="protein sequence ID" value="MBC6467954.1"/>
    <property type="molecule type" value="Genomic_DNA"/>
</dbReference>
<evidence type="ECO:0000313" key="2">
    <source>
        <dbReference type="Proteomes" id="UP000805614"/>
    </source>
</evidence>
<dbReference type="Proteomes" id="UP000805614">
    <property type="component" value="Unassembled WGS sequence"/>
</dbReference>
<comment type="caution">
    <text evidence="1">The sequence shown here is derived from an EMBL/GenBank/DDBJ whole genome shotgun (WGS) entry which is preliminary data.</text>
</comment>
<gene>
    <name evidence="1" type="ORF">HKK74_21000</name>
</gene>
<sequence length="43" mass="4761">MGRIARSGCETADRPHGPALVFSRTAWHAFTTRFSTESPTTPR</sequence>
<protein>
    <submittedName>
        <fullName evidence="1">DUF397 domain-containing protein</fullName>
    </submittedName>
</protein>
<accession>A0ABR7LTQ6</accession>
<evidence type="ECO:0000313" key="1">
    <source>
        <dbReference type="EMBL" id="MBC6467954.1"/>
    </source>
</evidence>
<keyword evidence="2" id="KW-1185">Reference proteome</keyword>
<reference evidence="1 2" key="1">
    <citation type="submission" date="2020-06" db="EMBL/GenBank/DDBJ databases">
        <title>Actinomadura xiongansis sp. nov., isolated from soil of Baiyangdian.</title>
        <authorList>
            <person name="Zhang X."/>
        </authorList>
    </citation>
    <scope>NUCLEOTIDE SEQUENCE [LARGE SCALE GENOMIC DNA]</scope>
    <source>
        <strain evidence="1 2">HBUM206468</strain>
    </source>
</reference>
<organism evidence="1 2">
    <name type="scientific">Actinomadura alba</name>
    <dbReference type="NCBI Taxonomy" id="406431"/>
    <lineage>
        <taxon>Bacteria</taxon>
        <taxon>Bacillati</taxon>
        <taxon>Actinomycetota</taxon>
        <taxon>Actinomycetes</taxon>
        <taxon>Streptosporangiales</taxon>
        <taxon>Thermomonosporaceae</taxon>
        <taxon>Actinomadura</taxon>
    </lineage>
</organism>
<name>A0ABR7LTQ6_9ACTN</name>